<dbReference type="GO" id="GO:0019239">
    <property type="term" value="F:deaminase activity"/>
    <property type="evidence" value="ECO:0007669"/>
    <property type="project" value="TreeGrafter"/>
</dbReference>
<dbReference type="Pfam" id="PF01042">
    <property type="entry name" value="Ribonuc_L-PSP"/>
    <property type="match status" value="1"/>
</dbReference>
<dbReference type="InterPro" id="IPR035959">
    <property type="entry name" value="RutC-like_sf"/>
</dbReference>
<dbReference type="PANTHER" id="PTHR11803:SF44">
    <property type="entry name" value="RUTC FAMILY PROTEIN YJGH"/>
    <property type="match status" value="1"/>
</dbReference>
<dbReference type="RefSeq" id="WP_122978153.1">
    <property type="nucleotide sequence ID" value="NZ_BOMX01000134.1"/>
</dbReference>
<dbReference type="GO" id="GO:0005829">
    <property type="term" value="C:cytosol"/>
    <property type="evidence" value="ECO:0007669"/>
    <property type="project" value="TreeGrafter"/>
</dbReference>
<dbReference type="AlphaFoldDB" id="A0A561VIN5"/>
<gene>
    <name evidence="1" type="ORF">FHX34_106203</name>
</gene>
<protein>
    <submittedName>
        <fullName evidence="1">Enamine deaminase RidA (YjgF/YER057c/UK114 family)</fullName>
    </submittedName>
</protein>
<evidence type="ECO:0000313" key="1">
    <source>
        <dbReference type="EMBL" id="TWG11473.1"/>
    </source>
</evidence>
<dbReference type="InterPro" id="IPR006175">
    <property type="entry name" value="YjgF/YER057c/UK114"/>
</dbReference>
<evidence type="ECO:0000313" key="2">
    <source>
        <dbReference type="Proteomes" id="UP000320239"/>
    </source>
</evidence>
<dbReference type="OrthoDB" id="3185659at2"/>
<dbReference type="Gene3D" id="3.30.1330.40">
    <property type="entry name" value="RutC-like"/>
    <property type="match status" value="1"/>
</dbReference>
<dbReference type="Proteomes" id="UP000320239">
    <property type="component" value="Unassembled WGS sequence"/>
</dbReference>
<accession>A0A561VIN5</accession>
<comment type="caution">
    <text evidence="1">The sequence shown here is derived from an EMBL/GenBank/DDBJ whole genome shotgun (WGS) entry which is preliminary data.</text>
</comment>
<sequence length="139" mass="14115">MTTPRSSLIPRGHSKPIGRYSPGVRAELPAGASLVFVSGQVATDDAGVVLCPDDPGGQTRVVFARIADVLAEAGATLADIVSVTIYLTDVAAHFTAVSAVRNELLPEPPPASVLVEVSRLAEPGCLVEISAVAVAGDGS</sequence>
<proteinExistence type="predicted"/>
<dbReference type="CDD" id="cd00448">
    <property type="entry name" value="YjgF_YER057c_UK114_family"/>
    <property type="match status" value="1"/>
</dbReference>
<dbReference type="PANTHER" id="PTHR11803">
    <property type="entry name" value="2-IMINOBUTANOATE/2-IMINOPROPANOATE DEAMINASE RIDA"/>
    <property type="match status" value="1"/>
</dbReference>
<organism evidence="1 2">
    <name type="scientific">Actinoplanes teichomyceticus</name>
    <dbReference type="NCBI Taxonomy" id="1867"/>
    <lineage>
        <taxon>Bacteria</taxon>
        <taxon>Bacillati</taxon>
        <taxon>Actinomycetota</taxon>
        <taxon>Actinomycetes</taxon>
        <taxon>Micromonosporales</taxon>
        <taxon>Micromonosporaceae</taxon>
        <taxon>Actinoplanes</taxon>
    </lineage>
</organism>
<dbReference type="EMBL" id="VIWY01000006">
    <property type="protein sequence ID" value="TWG11473.1"/>
    <property type="molecule type" value="Genomic_DNA"/>
</dbReference>
<name>A0A561VIN5_ACTTI</name>
<keyword evidence="2" id="KW-1185">Reference proteome</keyword>
<reference evidence="1 2" key="1">
    <citation type="submission" date="2019-06" db="EMBL/GenBank/DDBJ databases">
        <title>Sequencing the genomes of 1000 actinobacteria strains.</title>
        <authorList>
            <person name="Klenk H.-P."/>
        </authorList>
    </citation>
    <scope>NUCLEOTIDE SEQUENCE [LARGE SCALE GENOMIC DNA]</scope>
    <source>
        <strain evidence="1 2">DSM 43866</strain>
    </source>
</reference>
<dbReference type="SUPFAM" id="SSF55298">
    <property type="entry name" value="YjgF-like"/>
    <property type="match status" value="1"/>
</dbReference>